<dbReference type="Pfam" id="PF01906">
    <property type="entry name" value="YbjQ_1"/>
    <property type="match status" value="1"/>
</dbReference>
<accession>A0A6C0K4P1</accession>
<dbReference type="AlphaFoldDB" id="A0A6C0K4P1"/>
<dbReference type="InterPro" id="IPR002765">
    <property type="entry name" value="UPF0145_YbjQ-like"/>
</dbReference>
<dbReference type="EMBL" id="MN740798">
    <property type="protein sequence ID" value="QHU12121.1"/>
    <property type="molecule type" value="Genomic_DNA"/>
</dbReference>
<proteinExistence type="predicted"/>
<dbReference type="InterPro" id="IPR035439">
    <property type="entry name" value="UPF0145_dom_sf"/>
</dbReference>
<sequence>MPLTLLTTNQYDETKYTAVGTVILNQVESISLIRGVFAGFGAMLGGKNTLIQEAVDRLQTRALNEFNAKVQKTYPETLQVVAFHTDVSEVGRDDNSTYMVMTMSGTCLVPLNKQRIQDPVSPIGGRRKTLKRR</sequence>
<dbReference type="SUPFAM" id="SSF117782">
    <property type="entry name" value="YbjQ-like"/>
    <property type="match status" value="1"/>
</dbReference>
<reference evidence="1" key="1">
    <citation type="journal article" date="2020" name="Nature">
        <title>Giant virus diversity and host interactions through global metagenomics.</title>
        <authorList>
            <person name="Schulz F."/>
            <person name="Roux S."/>
            <person name="Paez-Espino D."/>
            <person name="Jungbluth S."/>
            <person name="Walsh D.A."/>
            <person name="Denef V.J."/>
            <person name="McMahon K.D."/>
            <person name="Konstantinidis K.T."/>
            <person name="Eloe-Fadrosh E.A."/>
            <person name="Kyrpides N.C."/>
            <person name="Woyke T."/>
        </authorList>
    </citation>
    <scope>NUCLEOTIDE SEQUENCE</scope>
    <source>
        <strain evidence="1">GVMAG-S-1101171-110</strain>
    </source>
</reference>
<dbReference type="Gene3D" id="3.30.110.70">
    <property type="entry name" value="Hypothetical protein apc22750. Chain B"/>
    <property type="match status" value="1"/>
</dbReference>
<name>A0A6C0K4P1_9ZZZZ</name>
<protein>
    <submittedName>
        <fullName evidence="1">Uncharacterized protein</fullName>
    </submittedName>
</protein>
<organism evidence="1">
    <name type="scientific">viral metagenome</name>
    <dbReference type="NCBI Taxonomy" id="1070528"/>
    <lineage>
        <taxon>unclassified sequences</taxon>
        <taxon>metagenomes</taxon>
        <taxon>organismal metagenomes</taxon>
    </lineage>
</organism>
<evidence type="ECO:0000313" key="1">
    <source>
        <dbReference type="EMBL" id="QHU12121.1"/>
    </source>
</evidence>